<name>A0A0C9ZHN1_9AGAM</name>
<accession>A0A0C9ZHN1</accession>
<organism evidence="1 2">
    <name type="scientific">Pisolithus microcarpus 441</name>
    <dbReference type="NCBI Taxonomy" id="765257"/>
    <lineage>
        <taxon>Eukaryota</taxon>
        <taxon>Fungi</taxon>
        <taxon>Dikarya</taxon>
        <taxon>Basidiomycota</taxon>
        <taxon>Agaricomycotina</taxon>
        <taxon>Agaricomycetes</taxon>
        <taxon>Agaricomycetidae</taxon>
        <taxon>Boletales</taxon>
        <taxon>Sclerodermatineae</taxon>
        <taxon>Pisolithaceae</taxon>
        <taxon>Pisolithus</taxon>
    </lineage>
</organism>
<dbReference type="EMBL" id="KN833744">
    <property type="protein sequence ID" value="KIK21977.1"/>
    <property type="molecule type" value="Genomic_DNA"/>
</dbReference>
<sequence length="52" mass="5861">MSIFVRLRSRVDSIQQLMNSFDVVALGSVEHHLFHGREIGAPILRGKIACVR</sequence>
<dbReference type="HOGENOM" id="CLU_3088165_0_0_1"/>
<gene>
    <name evidence="1" type="ORF">PISMIDRAFT_680728</name>
</gene>
<evidence type="ECO:0000313" key="2">
    <source>
        <dbReference type="Proteomes" id="UP000054018"/>
    </source>
</evidence>
<keyword evidence="2" id="KW-1185">Reference proteome</keyword>
<reference evidence="2" key="2">
    <citation type="submission" date="2015-01" db="EMBL/GenBank/DDBJ databases">
        <title>Evolutionary Origins and Diversification of the Mycorrhizal Mutualists.</title>
        <authorList>
            <consortium name="DOE Joint Genome Institute"/>
            <consortium name="Mycorrhizal Genomics Consortium"/>
            <person name="Kohler A."/>
            <person name="Kuo A."/>
            <person name="Nagy L.G."/>
            <person name="Floudas D."/>
            <person name="Copeland A."/>
            <person name="Barry K.W."/>
            <person name="Cichocki N."/>
            <person name="Veneault-Fourrey C."/>
            <person name="LaButti K."/>
            <person name="Lindquist E.A."/>
            <person name="Lipzen A."/>
            <person name="Lundell T."/>
            <person name="Morin E."/>
            <person name="Murat C."/>
            <person name="Riley R."/>
            <person name="Ohm R."/>
            <person name="Sun H."/>
            <person name="Tunlid A."/>
            <person name="Henrissat B."/>
            <person name="Grigoriev I.V."/>
            <person name="Hibbett D.S."/>
            <person name="Martin F."/>
        </authorList>
    </citation>
    <scope>NUCLEOTIDE SEQUENCE [LARGE SCALE GENOMIC DNA]</scope>
    <source>
        <strain evidence="2">441</strain>
    </source>
</reference>
<proteinExistence type="predicted"/>
<evidence type="ECO:0000313" key="1">
    <source>
        <dbReference type="EMBL" id="KIK21977.1"/>
    </source>
</evidence>
<reference evidence="1 2" key="1">
    <citation type="submission" date="2014-04" db="EMBL/GenBank/DDBJ databases">
        <authorList>
            <consortium name="DOE Joint Genome Institute"/>
            <person name="Kuo A."/>
            <person name="Kohler A."/>
            <person name="Costa M.D."/>
            <person name="Nagy L.G."/>
            <person name="Floudas D."/>
            <person name="Copeland A."/>
            <person name="Barry K.W."/>
            <person name="Cichocki N."/>
            <person name="Veneault-Fourrey C."/>
            <person name="LaButti K."/>
            <person name="Lindquist E.A."/>
            <person name="Lipzen A."/>
            <person name="Lundell T."/>
            <person name="Morin E."/>
            <person name="Murat C."/>
            <person name="Sun H."/>
            <person name="Tunlid A."/>
            <person name="Henrissat B."/>
            <person name="Grigoriev I.V."/>
            <person name="Hibbett D.S."/>
            <person name="Martin F."/>
            <person name="Nordberg H.P."/>
            <person name="Cantor M.N."/>
            <person name="Hua S.X."/>
        </authorList>
    </citation>
    <scope>NUCLEOTIDE SEQUENCE [LARGE SCALE GENOMIC DNA]</scope>
    <source>
        <strain evidence="1 2">441</strain>
    </source>
</reference>
<protein>
    <submittedName>
        <fullName evidence="1">Uncharacterized protein</fullName>
    </submittedName>
</protein>
<dbReference type="Proteomes" id="UP000054018">
    <property type="component" value="Unassembled WGS sequence"/>
</dbReference>
<dbReference type="AlphaFoldDB" id="A0A0C9ZHN1"/>